<dbReference type="InterPro" id="IPR002611">
    <property type="entry name" value="IstB_ATP-bd"/>
</dbReference>
<feature type="domain" description="AAA+ ATPase" evidence="1">
    <location>
        <begin position="177"/>
        <end position="319"/>
    </location>
</feature>
<name>A0A644Z689_9ZZZZ</name>
<accession>A0A644Z689</accession>
<dbReference type="PANTHER" id="PTHR30050:SF4">
    <property type="entry name" value="ATP-BINDING PROTEIN RV3427C IN INSERTION SEQUENCE-RELATED"/>
    <property type="match status" value="1"/>
</dbReference>
<dbReference type="Pfam" id="PF01695">
    <property type="entry name" value="IstB_IS21"/>
    <property type="match status" value="1"/>
</dbReference>
<dbReference type="InterPro" id="IPR003593">
    <property type="entry name" value="AAA+_ATPase"/>
</dbReference>
<dbReference type="CDD" id="cd00009">
    <property type="entry name" value="AAA"/>
    <property type="match status" value="1"/>
</dbReference>
<dbReference type="EMBL" id="VSSQ01007509">
    <property type="protein sequence ID" value="MPM36137.1"/>
    <property type="molecule type" value="Genomic_DNA"/>
</dbReference>
<dbReference type="PANTHER" id="PTHR30050">
    <property type="entry name" value="CHROMOSOMAL REPLICATION INITIATOR PROTEIN DNAA"/>
    <property type="match status" value="1"/>
</dbReference>
<proteinExistence type="predicted"/>
<sequence length="329" mass="38245">MKILLNNATERDIQHRLKVEQLYVQYPQLKEIENDLYQTLTRLTRGLIGWPNPESQSQLTEQLEVLRKRRRMYLEQVGLPDNYNVPQARCSICHDMEVVEGVNGWELCSCVRKRQQEYRFAGAKIPAKMREQTFENFSLQYYSSTEMVDDRDNQYQKAQKALKGAEEFTDHIIRQHPTKGLYFFGGAGVGKTHLVSGIANRLMEHDITPLYLMVADLLDEMRKGYDSTEADQHATALMEQAKETPVLILDDIGAERATEWSIEKLFQIINHRYLNQLPLVMTSNYDLDDLAHHMGTGATGIRICSRIVETCRIFRLDCDDIRRQKRREG</sequence>
<dbReference type="SUPFAM" id="SSF52540">
    <property type="entry name" value="P-loop containing nucleoside triphosphate hydrolases"/>
    <property type="match status" value="1"/>
</dbReference>
<dbReference type="Gene3D" id="3.40.50.300">
    <property type="entry name" value="P-loop containing nucleotide triphosphate hydrolases"/>
    <property type="match status" value="1"/>
</dbReference>
<comment type="caution">
    <text evidence="2">The sequence shown here is derived from an EMBL/GenBank/DDBJ whole genome shotgun (WGS) entry which is preliminary data.</text>
</comment>
<organism evidence="2">
    <name type="scientific">bioreactor metagenome</name>
    <dbReference type="NCBI Taxonomy" id="1076179"/>
    <lineage>
        <taxon>unclassified sequences</taxon>
        <taxon>metagenomes</taxon>
        <taxon>ecological metagenomes</taxon>
    </lineage>
</organism>
<evidence type="ECO:0000313" key="2">
    <source>
        <dbReference type="EMBL" id="MPM36137.1"/>
    </source>
</evidence>
<gene>
    <name evidence="2" type="primary">dnaA_44</name>
    <name evidence="2" type="ORF">SDC9_82732</name>
</gene>
<evidence type="ECO:0000259" key="1">
    <source>
        <dbReference type="SMART" id="SM00382"/>
    </source>
</evidence>
<dbReference type="SMART" id="SM00382">
    <property type="entry name" value="AAA"/>
    <property type="match status" value="1"/>
</dbReference>
<dbReference type="InterPro" id="IPR027417">
    <property type="entry name" value="P-loop_NTPase"/>
</dbReference>
<reference evidence="2" key="1">
    <citation type="submission" date="2019-08" db="EMBL/GenBank/DDBJ databases">
        <authorList>
            <person name="Kucharzyk K."/>
            <person name="Murdoch R.W."/>
            <person name="Higgins S."/>
            <person name="Loffler F."/>
        </authorList>
    </citation>
    <scope>NUCLEOTIDE SEQUENCE</scope>
</reference>
<protein>
    <submittedName>
        <fullName evidence="2">Chromosomal replication initiator protein DnaA</fullName>
    </submittedName>
</protein>
<dbReference type="GO" id="GO:0006260">
    <property type="term" value="P:DNA replication"/>
    <property type="evidence" value="ECO:0007669"/>
    <property type="project" value="TreeGrafter"/>
</dbReference>
<dbReference type="GO" id="GO:0005524">
    <property type="term" value="F:ATP binding"/>
    <property type="evidence" value="ECO:0007669"/>
    <property type="project" value="InterPro"/>
</dbReference>
<dbReference type="AlphaFoldDB" id="A0A644Z689"/>